<dbReference type="AlphaFoldDB" id="A0A8K0GL49"/>
<feature type="chain" id="PRO_5035468991" evidence="2">
    <location>
        <begin position="24"/>
        <end position="192"/>
    </location>
</feature>
<dbReference type="Proteomes" id="UP000801492">
    <property type="component" value="Unassembled WGS sequence"/>
</dbReference>
<name>A0A8K0GL49_IGNLU</name>
<evidence type="ECO:0000313" key="4">
    <source>
        <dbReference type="Proteomes" id="UP000801492"/>
    </source>
</evidence>
<dbReference type="EMBL" id="VTPC01001511">
    <property type="protein sequence ID" value="KAF2901693.1"/>
    <property type="molecule type" value="Genomic_DNA"/>
</dbReference>
<reference evidence="3" key="1">
    <citation type="submission" date="2019-08" db="EMBL/GenBank/DDBJ databases">
        <title>The genome of the North American firefly Photinus pyralis.</title>
        <authorList>
            <consortium name="Photinus pyralis genome working group"/>
            <person name="Fallon T.R."/>
            <person name="Sander Lower S.E."/>
            <person name="Weng J.-K."/>
        </authorList>
    </citation>
    <scope>NUCLEOTIDE SEQUENCE</scope>
    <source>
        <strain evidence="3">TRF0915ILg1</strain>
        <tissue evidence="3">Whole body</tissue>
    </source>
</reference>
<organism evidence="3 4">
    <name type="scientific">Ignelater luminosus</name>
    <name type="common">Cucubano</name>
    <name type="synonym">Pyrophorus luminosus</name>
    <dbReference type="NCBI Taxonomy" id="2038154"/>
    <lineage>
        <taxon>Eukaryota</taxon>
        <taxon>Metazoa</taxon>
        <taxon>Ecdysozoa</taxon>
        <taxon>Arthropoda</taxon>
        <taxon>Hexapoda</taxon>
        <taxon>Insecta</taxon>
        <taxon>Pterygota</taxon>
        <taxon>Neoptera</taxon>
        <taxon>Endopterygota</taxon>
        <taxon>Coleoptera</taxon>
        <taxon>Polyphaga</taxon>
        <taxon>Elateriformia</taxon>
        <taxon>Elateroidea</taxon>
        <taxon>Elateridae</taxon>
        <taxon>Agrypninae</taxon>
        <taxon>Pyrophorini</taxon>
        <taxon>Ignelater</taxon>
    </lineage>
</organism>
<protein>
    <submittedName>
        <fullName evidence="3">Uncharacterized protein</fullName>
    </submittedName>
</protein>
<gene>
    <name evidence="3" type="ORF">ILUMI_04506</name>
</gene>
<evidence type="ECO:0000313" key="3">
    <source>
        <dbReference type="EMBL" id="KAF2901693.1"/>
    </source>
</evidence>
<keyword evidence="2" id="KW-0732">Signal</keyword>
<sequence>MLKFNRCRGLFFIFLVVSAKVDKQEEETKRILMQFIHRRHEFLRNVAPEKPEYRMFSNSTVNDDEEVTSRCIILLTTIIHCSMGLLGWGCGICGWGCGVIGRVLNIFKRKPNRPGPIPPSGNWHLPSSPAPRPGSNTGGGRLPGNYFSGYMWGHLQTTLREANCLVFNGCPVPERKKHENHYRPSAGRRGRR</sequence>
<proteinExistence type="predicted"/>
<evidence type="ECO:0000256" key="1">
    <source>
        <dbReference type="SAM" id="MobiDB-lite"/>
    </source>
</evidence>
<accession>A0A8K0GL49</accession>
<evidence type="ECO:0000256" key="2">
    <source>
        <dbReference type="SAM" id="SignalP"/>
    </source>
</evidence>
<feature type="region of interest" description="Disordered" evidence="1">
    <location>
        <begin position="115"/>
        <end position="139"/>
    </location>
</feature>
<comment type="caution">
    <text evidence="3">The sequence shown here is derived from an EMBL/GenBank/DDBJ whole genome shotgun (WGS) entry which is preliminary data.</text>
</comment>
<feature type="signal peptide" evidence="2">
    <location>
        <begin position="1"/>
        <end position="23"/>
    </location>
</feature>
<keyword evidence="4" id="KW-1185">Reference proteome</keyword>